<gene>
    <name evidence="1" type="ORF">CEXT_175581</name>
</gene>
<name>A0AAV4TZC8_CAEEX</name>
<protein>
    <submittedName>
        <fullName evidence="1">Uncharacterized protein</fullName>
    </submittedName>
</protein>
<comment type="caution">
    <text evidence="1">The sequence shown here is derived from an EMBL/GenBank/DDBJ whole genome shotgun (WGS) entry which is preliminary data.</text>
</comment>
<evidence type="ECO:0000313" key="2">
    <source>
        <dbReference type="Proteomes" id="UP001054945"/>
    </source>
</evidence>
<dbReference type="EMBL" id="BPLR01012007">
    <property type="protein sequence ID" value="GIY50672.1"/>
    <property type="molecule type" value="Genomic_DNA"/>
</dbReference>
<evidence type="ECO:0000313" key="1">
    <source>
        <dbReference type="EMBL" id="GIY50672.1"/>
    </source>
</evidence>
<dbReference type="AlphaFoldDB" id="A0AAV4TZC8"/>
<dbReference type="Proteomes" id="UP001054945">
    <property type="component" value="Unassembled WGS sequence"/>
</dbReference>
<organism evidence="1 2">
    <name type="scientific">Caerostris extrusa</name>
    <name type="common">Bark spider</name>
    <name type="synonym">Caerostris bankana</name>
    <dbReference type="NCBI Taxonomy" id="172846"/>
    <lineage>
        <taxon>Eukaryota</taxon>
        <taxon>Metazoa</taxon>
        <taxon>Ecdysozoa</taxon>
        <taxon>Arthropoda</taxon>
        <taxon>Chelicerata</taxon>
        <taxon>Arachnida</taxon>
        <taxon>Araneae</taxon>
        <taxon>Araneomorphae</taxon>
        <taxon>Entelegynae</taxon>
        <taxon>Araneoidea</taxon>
        <taxon>Araneidae</taxon>
        <taxon>Caerostris</taxon>
    </lineage>
</organism>
<sequence length="109" mass="12342">MTNYFNHPPQGPSLITTGGGYRGWGCTPRKITLMIDGHRGSDLARVGRGDRGYQSLRDDGWMVDLTPHHWRPDVTYEVRSCFCRMFRQSVALDELFSNIVIYDAFSGGV</sequence>
<proteinExistence type="predicted"/>
<accession>A0AAV4TZC8</accession>
<keyword evidence="2" id="KW-1185">Reference proteome</keyword>
<reference evidence="1 2" key="1">
    <citation type="submission" date="2021-06" db="EMBL/GenBank/DDBJ databases">
        <title>Caerostris extrusa draft genome.</title>
        <authorList>
            <person name="Kono N."/>
            <person name="Arakawa K."/>
        </authorList>
    </citation>
    <scope>NUCLEOTIDE SEQUENCE [LARGE SCALE GENOMIC DNA]</scope>
</reference>